<dbReference type="SUPFAM" id="SSF50729">
    <property type="entry name" value="PH domain-like"/>
    <property type="match status" value="1"/>
</dbReference>
<proteinExistence type="predicted"/>
<evidence type="ECO:0000259" key="1">
    <source>
        <dbReference type="PROSITE" id="PS50229"/>
    </source>
</evidence>
<dbReference type="STRING" id="6290.A0A0N4W7D5"/>
<evidence type="ECO:0000313" key="3">
    <source>
        <dbReference type="Proteomes" id="UP000268014"/>
    </source>
</evidence>
<evidence type="ECO:0000313" key="4">
    <source>
        <dbReference type="WBParaSite" id="HPLM_0000603401-mRNA-1"/>
    </source>
</evidence>
<dbReference type="InterPro" id="IPR011993">
    <property type="entry name" value="PH-like_dom_sf"/>
</dbReference>
<dbReference type="WBParaSite" id="HPLM_0000603401-mRNA-1">
    <property type="protein sequence ID" value="HPLM_0000603401-mRNA-1"/>
    <property type="gene ID" value="HPLM_0000603401"/>
</dbReference>
<organism evidence="4">
    <name type="scientific">Haemonchus placei</name>
    <name type="common">Barber's pole worm</name>
    <dbReference type="NCBI Taxonomy" id="6290"/>
    <lineage>
        <taxon>Eukaryota</taxon>
        <taxon>Metazoa</taxon>
        <taxon>Ecdysozoa</taxon>
        <taxon>Nematoda</taxon>
        <taxon>Chromadorea</taxon>
        <taxon>Rhabditida</taxon>
        <taxon>Rhabditina</taxon>
        <taxon>Rhabditomorpha</taxon>
        <taxon>Strongyloidea</taxon>
        <taxon>Trichostrongylidae</taxon>
        <taxon>Haemonchus</taxon>
    </lineage>
</organism>
<feature type="domain" description="WH1" evidence="1">
    <location>
        <begin position="5"/>
        <end position="122"/>
    </location>
</feature>
<gene>
    <name evidence="2" type="ORF">HPLM_LOCUS6026</name>
</gene>
<dbReference type="OrthoDB" id="8963340at2759"/>
<keyword evidence="3" id="KW-1185">Reference proteome</keyword>
<protein>
    <submittedName>
        <fullName evidence="4">WH1 domain-containing protein</fullName>
    </submittedName>
</protein>
<dbReference type="Proteomes" id="UP000268014">
    <property type="component" value="Unassembled WGS sequence"/>
</dbReference>
<reference evidence="2 3" key="2">
    <citation type="submission" date="2018-11" db="EMBL/GenBank/DDBJ databases">
        <authorList>
            <consortium name="Pathogen Informatics"/>
        </authorList>
    </citation>
    <scope>NUCLEOTIDE SEQUENCE [LARGE SCALE GENOMIC DNA]</scope>
    <source>
        <strain evidence="2 3">MHpl1</strain>
    </source>
</reference>
<reference evidence="4" key="1">
    <citation type="submission" date="2017-02" db="UniProtKB">
        <authorList>
            <consortium name="WormBaseParasite"/>
        </authorList>
    </citation>
    <scope>IDENTIFICATION</scope>
</reference>
<sequence>MLFSILGPDNVSLSAAVVELLFVENRQWKLTFRGVISLVKLLGLPEPGIFSTPVRHFEHSEIVGLQTVSFLYRGFQAGLYANCPCLLTFEDESHRQVYGLNFASVEEAQDFKGHLDKRREQEGKSGNLSPFCYYSDF</sequence>
<dbReference type="Gene3D" id="2.30.29.30">
    <property type="entry name" value="Pleckstrin-homology domain (PH domain)/Phosphotyrosine-binding domain (PTB)"/>
    <property type="match status" value="1"/>
</dbReference>
<accession>A0A0N4W7D5</accession>
<dbReference type="AlphaFoldDB" id="A0A0N4W7D5"/>
<evidence type="ECO:0000313" key="2">
    <source>
        <dbReference type="EMBL" id="VDO27758.1"/>
    </source>
</evidence>
<name>A0A0N4W7D5_HAEPC</name>
<dbReference type="Pfam" id="PF00568">
    <property type="entry name" value="WH1"/>
    <property type="match status" value="1"/>
</dbReference>
<dbReference type="InterPro" id="IPR000697">
    <property type="entry name" value="WH1/EVH1_dom"/>
</dbReference>
<dbReference type="EMBL" id="UZAF01016427">
    <property type="protein sequence ID" value="VDO27758.1"/>
    <property type="molecule type" value="Genomic_DNA"/>
</dbReference>
<dbReference type="PROSITE" id="PS50229">
    <property type="entry name" value="WH1"/>
    <property type="match status" value="1"/>
</dbReference>